<comment type="caution">
    <text evidence="2">The sequence shown here is derived from an EMBL/GenBank/DDBJ whole genome shotgun (WGS) entry which is preliminary data.</text>
</comment>
<feature type="compositionally biased region" description="Acidic residues" evidence="1">
    <location>
        <begin position="538"/>
        <end position="553"/>
    </location>
</feature>
<proteinExistence type="predicted"/>
<feature type="region of interest" description="Disordered" evidence="1">
    <location>
        <begin position="479"/>
        <end position="522"/>
    </location>
</feature>
<evidence type="ECO:0000313" key="3">
    <source>
        <dbReference type="Proteomes" id="UP000428333"/>
    </source>
</evidence>
<accession>A0A6A4LLS7</accession>
<dbReference type="EMBL" id="QEFC01001835">
    <property type="protein sequence ID" value="KAE9455567.1"/>
    <property type="molecule type" value="Genomic_DNA"/>
</dbReference>
<dbReference type="AlphaFoldDB" id="A0A6A4LLS7"/>
<dbReference type="OrthoDB" id="1914234at2759"/>
<evidence type="ECO:0000256" key="1">
    <source>
        <dbReference type="SAM" id="MobiDB-lite"/>
    </source>
</evidence>
<gene>
    <name evidence="2" type="ORF">C3L33_12560</name>
</gene>
<dbReference type="PANTHER" id="PTHR35126:SF1">
    <property type="entry name" value="DUF3067 DOMAIN-CONTAINING PROTEIN"/>
    <property type="match status" value="1"/>
</dbReference>
<feature type="compositionally biased region" description="Acidic residues" evidence="1">
    <location>
        <begin position="488"/>
        <end position="499"/>
    </location>
</feature>
<dbReference type="Proteomes" id="UP000428333">
    <property type="component" value="Linkage Group LG07"/>
</dbReference>
<organism evidence="2 3">
    <name type="scientific">Rhododendron williamsianum</name>
    <dbReference type="NCBI Taxonomy" id="262921"/>
    <lineage>
        <taxon>Eukaryota</taxon>
        <taxon>Viridiplantae</taxon>
        <taxon>Streptophyta</taxon>
        <taxon>Embryophyta</taxon>
        <taxon>Tracheophyta</taxon>
        <taxon>Spermatophyta</taxon>
        <taxon>Magnoliopsida</taxon>
        <taxon>eudicotyledons</taxon>
        <taxon>Gunneridae</taxon>
        <taxon>Pentapetalae</taxon>
        <taxon>asterids</taxon>
        <taxon>Ericales</taxon>
        <taxon>Ericaceae</taxon>
        <taxon>Ericoideae</taxon>
        <taxon>Rhodoreae</taxon>
        <taxon>Rhododendron</taxon>
    </lineage>
</organism>
<keyword evidence="3" id="KW-1185">Reference proteome</keyword>
<feature type="compositionally biased region" description="Low complexity" evidence="1">
    <location>
        <begin position="378"/>
        <end position="388"/>
    </location>
</feature>
<evidence type="ECO:0000313" key="2">
    <source>
        <dbReference type="EMBL" id="KAE9455567.1"/>
    </source>
</evidence>
<protein>
    <submittedName>
        <fullName evidence="2">Uncharacterized protein</fullName>
    </submittedName>
</protein>
<feature type="region of interest" description="Disordered" evidence="1">
    <location>
        <begin position="534"/>
        <end position="557"/>
    </location>
</feature>
<sequence length="684" mass="75701">MGARVPVVQQYNLRSAADSYIGGSSLHDLNSTVVDGCPGEMDGLGEVDRDAVTEEEEDDGLDNVEESSAVVSLLVFLSEFPLLLLDCIHEPYRNSLPLHSVGVEGDRSTLENNCSSRDPYDVLTTEANNDPDVAPIENARARFLDIIVDHFISSHIIEAPDSEGDYSLSLLKINIVNEANIRLSSVNVFRGKTIGVALEASGGLYRKVNKKFPRKGTCVFKRRELATSFETRSRFPELVIQEEKRVRFVVVNGLSIIENLLACTLKTLSGKRGLEFPMFKRLTGRHEVAVSARDYKFYNPRHKYRRAASNSLPSIPGLPTFAGTDNSSPMATGQGYRSVNEDLQLTGATKSAANSIQASARATFASYQFHPMHHNHQHPGQQNQHAAQFSHNHQCGAPSHLPGIAHVQQSATIPQQWLAYNHSQEAMWEGACIYCVLGSLVELGLVALAVTLLRRRRASSNDGDNTQIVHELPTGDCDVVCAQSSSSGDDDDTDSDADESSDRNANDSKNVSTSGEKSKEKDSSAYFLKYHGRWGDPADSDDSNEGSSEDETEAVNSEMLRENLERIVGKDDSAFSGLDLATLIRNKYGRSYDVQLIKKEFMGRNLLAMNVMWKYMEQKSFPLTEEEYLLRLDDVANTLKCWGAVSHIRNSLATSKERPRMGKAVSIFIDMDETGGRANEWIYK</sequence>
<name>A0A6A4LLS7_9ERIC</name>
<dbReference type="Pfam" id="PF11267">
    <property type="entry name" value="DUF3067"/>
    <property type="match status" value="1"/>
</dbReference>
<feature type="region of interest" description="Disordered" evidence="1">
    <location>
        <begin position="373"/>
        <end position="392"/>
    </location>
</feature>
<dbReference type="InterPro" id="IPR021420">
    <property type="entry name" value="DUF3067"/>
</dbReference>
<feature type="non-terminal residue" evidence="2">
    <location>
        <position position="1"/>
    </location>
</feature>
<reference evidence="2 3" key="1">
    <citation type="journal article" date="2019" name="Genome Biol. Evol.">
        <title>The Rhododendron genome and chromosomal organization provide insight into shared whole-genome duplications across the heath family (Ericaceae).</title>
        <authorList>
            <person name="Soza V.L."/>
            <person name="Lindsley D."/>
            <person name="Waalkes A."/>
            <person name="Ramage E."/>
            <person name="Patwardhan R.P."/>
            <person name="Burton J.N."/>
            <person name="Adey A."/>
            <person name="Kumar A."/>
            <person name="Qiu R."/>
            <person name="Shendure J."/>
            <person name="Hall B."/>
        </authorList>
    </citation>
    <scope>NUCLEOTIDE SEQUENCE [LARGE SCALE GENOMIC DNA]</scope>
    <source>
        <strain evidence="2">RSF 1966-606</strain>
    </source>
</reference>
<dbReference type="Gene3D" id="3.30.428.40">
    <property type="entry name" value="Protein of unknown function DUF3067"/>
    <property type="match status" value="1"/>
</dbReference>
<dbReference type="PANTHER" id="PTHR35126">
    <property type="entry name" value="SLR0598 PROTEIN"/>
    <property type="match status" value="1"/>
</dbReference>